<dbReference type="EMBL" id="MLJW01000452">
    <property type="protein sequence ID" value="OIQ86897.1"/>
    <property type="molecule type" value="Genomic_DNA"/>
</dbReference>
<comment type="caution">
    <text evidence="1">The sequence shown here is derived from an EMBL/GenBank/DDBJ whole genome shotgun (WGS) entry which is preliminary data.</text>
</comment>
<dbReference type="AlphaFoldDB" id="A0A1J5QTE9"/>
<accession>A0A1J5QTE9</accession>
<protein>
    <submittedName>
        <fullName evidence="1">Uncharacterized protein</fullName>
    </submittedName>
</protein>
<proteinExistence type="predicted"/>
<gene>
    <name evidence="1" type="ORF">GALL_312290</name>
</gene>
<name>A0A1J5QTE9_9ZZZZ</name>
<organism evidence="1">
    <name type="scientific">mine drainage metagenome</name>
    <dbReference type="NCBI Taxonomy" id="410659"/>
    <lineage>
        <taxon>unclassified sequences</taxon>
        <taxon>metagenomes</taxon>
        <taxon>ecological metagenomes</taxon>
    </lineage>
</organism>
<evidence type="ECO:0000313" key="1">
    <source>
        <dbReference type="EMBL" id="OIQ86897.1"/>
    </source>
</evidence>
<reference evidence="1" key="1">
    <citation type="submission" date="2016-10" db="EMBL/GenBank/DDBJ databases">
        <title>Sequence of Gallionella enrichment culture.</title>
        <authorList>
            <person name="Poehlein A."/>
            <person name="Muehling M."/>
            <person name="Daniel R."/>
        </authorList>
    </citation>
    <scope>NUCLEOTIDE SEQUENCE</scope>
</reference>
<sequence>MAVLLAAALGGIDLLIDCGDDVGNSDFVVLPGDAVAAARAAYAFDQAVATQSAEQLLEVGQGNFLPFADARQRHGAVNFAQCQVEHGSYGKTTFGGQAHVG</sequence>